<evidence type="ECO:0000313" key="6">
    <source>
        <dbReference type="Proteomes" id="UP000192418"/>
    </source>
</evidence>
<name>A0A1W2DQX4_9BACT</name>
<evidence type="ECO:0000256" key="2">
    <source>
        <dbReference type="ARBA" id="ARBA00022603"/>
    </source>
</evidence>
<evidence type="ECO:0000256" key="4">
    <source>
        <dbReference type="PIRNR" id="PIRNR037567"/>
    </source>
</evidence>
<keyword evidence="3 4" id="KW-0808">Transferase</keyword>
<dbReference type="EMBL" id="FWXY01000019">
    <property type="protein sequence ID" value="SMC99442.1"/>
    <property type="molecule type" value="Genomic_DNA"/>
</dbReference>
<organism evidence="5 6">
    <name type="scientific">Desulfocicer vacuolatum DSM 3385</name>
    <dbReference type="NCBI Taxonomy" id="1121400"/>
    <lineage>
        <taxon>Bacteria</taxon>
        <taxon>Pseudomonadati</taxon>
        <taxon>Thermodesulfobacteriota</taxon>
        <taxon>Desulfobacteria</taxon>
        <taxon>Desulfobacterales</taxon>
        <taxon>Desulfobacteraceae</taxon>
        <taxon>Desulfocicer</taxon>
    </lineage>
</organism>
<sequence length="473" mass="51839">MPLNNTLEVISKDQFDKIHNASLKILKETGIKFHCPEALEMFKKNGAKVDGETVFITEKMVTDALATCPSTFEWTARNPKHSVTVGEGFLVQPNVGPVFIQDMENGRRKATLEDYANVIKICQAGKYVHLNGTIPVDPSDVDSEAKHLHMMYEILKNTDKPIIGFCFEGDKVRQNFDMINLAFGGADFLEDHHCLGVLVNPLTPLGFASETVETIMAYAKRNQVTLLAPCIMAGISGPISLLGTAVLQNTELLAGIVLTQMTRPGAPIVYATASTTGHMQTGAFAAGTPEAMLINTPNIQMGNEYYNLPTRTMCGITHSKELDCQAGYETMMSLLMGVLSGANIGVQCLGTLDALMTLSYEKMIIDQEIISRCLRIKQGINTTDEDLAVKAIQEIGHGGTYLMHPSTFKECRNMWSPDISDWNAHDAWEAAGKEDLVTRANKTFKEVLAKAPETLLDPDVDTALKDYINKVGL</sequence>
<dbReference type="Proteomes" id="UP000192418">
    <property type="component" value="Unassembled WGS sequence"/>
</dbReference>
<dbReference type="GO" id="GO:0032259">
    <property type="term" value="P:methylation"/>
    <property type="evidence" value="ECO:0007669"/>
    <property type="project" value="UniProtKB-KW"/>
</dbReference>
<comment type="similarity">
    <text evidence="1 4">Belongs to the trimethylamine methyltransferase family.</text>
</comment>
<dbReference type="Gene3D" id="3.20.20.480">
    <property type="entry name" value="Trimethylamine methyltransferase-like"/>
    <property type="match status" value="1"/>
</dbReference>
<evidence type="ECO:0000256" key="3">
    <source>
        <dbReference type="ARBA" id="ARBA00022679"/>
    </source>
</evidence>
<protein>
    <recommendedName>
        <fullName evidence="4">Methyltransferase</fullName>
        <ecNumber evidence="4">2.1.1.-</ecNumber>
    </recommendedName>
</protein>
<dbReference type="AlphaFoldDB" id="A0A1W2DQX4"/>
<dbReference type="GO" id="GO:0015948">
    <property type="term" value="P:methanogenesis"/>
    <property type="evidence" value="ECO:0007669"/>
    <property type="project" value="UniProtKB-UniRule"/>
</dbReference>
<dbReference type="Pfam" id="PF06253">
    <property type="entry name" value="MTTB"/>
    <property type="match status" value="1"/>
</dbReference>
<proteinExistence type="inferred from homology"/>
<dbReference type="EC" id="2.1.1.-" evidence="4"/>
<keyword evidence="2 5" id="KW-0489">Methyltransferase</keyword>
<dbReference type="InterPro" id="IPR038601">
    <property type="entry name" value="MttB-like_sf"/>
</dbReference>
<keyword evidence="6" id="KW-1185">Reference proteome</keyword>
<dbReference type="OrthoDB" id="9815793at2"/>
<gene>
    <name evidence="5" type="ORF">SAMN02746065_11954</name>
</gene>
<dbReference type="PIRSF" id="PIRSF037567">
    <property type="entry name" value="MTTB_MeTrfase"/>
    <property type="match status" value="1"/>
</dbReference>
<reference evidence="5 6" key="1">
    <citation type="submission" date="2017-04" db="EMBL/GenBank/DDBJ databases">
        <authorList>
            <person name="Afonso C.L."/>
            <person name="Miller P.J."/>
            <person name="Scott M.A."/>
            <person name="Spackman E."/>
            <person name="Goraichik I."/>
            <person name="Dimitrov K.M."/>
            <person name="Suarez D.L."/>
            <person name="Swayne D.E."/>
        </authorList>
    </citation>
    <scope>NUCLEOTIDE SEQUENCE [LARGE SCALE GENOMIC DNA]</scope>
    <source>
        <strain evidence="5 6">DSM 3385</strain>
    </source>
</reference>
<evidence type="ECO:0000256" key="1">
    <source>
        <dbReference type="ARBA" id="ARBA00007137"/>
    </source>
</evidence>
<accession>A0A1W2DQX4</accession>
<dbReference type="STRING" id="1121400.SAMN02746065_11954"/>
<dbReference type="GO" id="GO:0008168">
    <property type="term" value="F:methyltransferase activity"/>
    <property type="evidence" value="ECO:0007669"/>
    <property type="project" value="UniProtKB-KW"/>
</dbReference>
<dbReference type="RefSeq" id="WP_084070781.1">
    <property type="nucleotide sequence ID" value="NZ_FWXY01000019.1"/>
</dbReference>
<evidence type="ECO:0000313" key="5">
    <source>
        <dbReference type="EMBL" id="SMC99442.1"/>
    </source>
</evidence>
<dbReference type="InterPro" id="IPR010426">
    <property type="entry name" value="MTTB_MeTrfase"/>
</dbReference>